<keyword evidence="5" id="KW-0378">Hydrolase</keyword>
<keyword evidence="6" id="KW-1185">Reference proteome</keyword>
<evidence type="ECO:0000313" key="6">
    <source>
        <dbReference type="Proteomes" id="UP000198406"/>
    </source>
</evidence>
<dbReference type="Proteomes" id="UP000198406">
    <property type="component" value="Unassembled WGS sequence"/>
</dbReference>
<organism evidence="5 6">
    <name type="scientific">Fistulifera solaris</name>
    <name type="common">Oleaginous diatom</name>
    <dbReference type="NCBI Taxonomy" id="1519565"/>
    <lineage>
        <taxon>Eukaryota</taxon>
        <taxon>Sar</taxon>
        <taxon>Stramenopiles</taxon>
        <taxon>Ochrophyta</taxon>
        <taxon>Bacillariophyta</taxon>
        <taxon>Bacillariophyceae</taxon>
        <taxon>Bacillariophycidae</taxon>
        <taxon>Naviculales</taxon>
        <taxon>Naviculaceae</taxon>
        <taxon>Fistulifera</taxon>
    </lineage>
</organism>
<protein>
    <submittedName>
        <fullName evidence="5">Ribonucleases P/MRP protein subunit RPP25</fullName>
        <ecNumber evidence="5">3.1.26.5</ecNumber>
    </submittedName>
</protein>
<evidence type="ECO:0000313" key="5">
    <source>
        <dbReference type="EMBL" id="GAX28935.1"/>
    </source>
</evidence>
<comment type="similarity">
    <text evidence="2">Belongs to the histone-like Alba family.</text>
</comment>
<dbReference type="InParanoid" id="A0A1Z5KS64"/>
<sequence length="166" mass="18483">MEKYRLVQEHKVEGSETEGFAATDASGFPEVRITQQGKPRNYISYAMSLFTDGSTTIVLKAMGRAINKAVTIAEILKRKIPLHQQNTLSSVEMVDVYEPMEEGLDVVTSRRYVSCMTITLSQTPEALDPSHTGYQPPLSERDIHPGDYHASARGEATRTTQTLIYS</sequence>
<dbReference type="GO" id="GO:0004526">
    <property type="term" value="F:ribonuclease P activity"/>
    <property type="evidence" value="ECO:0007669"/>
    <property type="project" value="UniProtKB-EC"/>
</dbReference>
<name>A0A1Z5KS64_FISSO</name>
<dbReference type="InterPro" id="IPR036882">
    <property type="entry name" value="Alba-like_dom_sf"/>
</dbReference>
<evidence type="ECO:0000259" key="4">
    <source>
        <dbReference type="Pfam" id="PF01918"/>
    </source>
</evidence>
<accession>A0A1Z5KS64</accession>
<dbReference type="SUPFAM" id="SSF82704">
    <property type="entry name" value="AlbA-like"/>
    <property type="match status" value="1"/>
</dbReference>
<evidence type="ECO:0000256" key="2">
    <source>
        <dbReference type="ARBA" id="ARBA00008018"/>
    </source>
</evidence>
<feature type="domain" description="DNA/RNA-binding protein Alba-like" evidence="4">
    <location>
        <begin position="30"/>
        <end position="90"/>
    </location>
</feature>
<evidence type="ECO:0000256" key="1">
    <source>
        <dbReference type="ARBA" id="ARBA00004123"/>
    </source>
</evidence>
<dbReference type="EC" id="3.1.26.5" evidence="5"/>
<dbReference type="InterPro" id="IPR051958">
    <property type="entry name" value="Alba-like_NAB"/>
</dbReference>
<dbReference type="EMBL" id="BDSP01000283">
    <property type="protein sequence ID" value="GAX28935.1"/>
    <property type="molecule type" value="Genomic_DNA"/>
</dbReference>
<dbReference type="Pfam" id="PF01918">
    <property type="entry name" value="Alba"/>
    <property type="match status" value="1"/>
</dbReference>
<reference evidence="5 6" key="1">
    <citation type="journal article" date="2015" name="Plant Cell">
        <title>Oil accumulation by the oleaginous diatom Fistulifera solaris as revealed by the genome and transcriptome.</title>
        <authorList>
            <person name="Tanaka T."/>
            <person name="Maeda Y."/>
            <person name="Veluchamy A."/>
            <person name="Tanaka M."/>
            <person name="Abida H."/>
            <person name="Marechal E."/>
            <person name="Bowler C."/>
            <person name="Muto M."/>
            <person name="Sunaga Y."/>
            <person name="Tanaka M."/>
            <person name="Yoshino T."/>
            <person name="Taniguchi T."/>
            <person name="Fukuda Y."/>
            <person name="Nemoto M."/>
            <person name="Matsumoto M."/>
            <person name="Wong P.S."/>
            <person name="Aburatani S."/>
            <person name="Fujibuchi W."/>
        </authorList>
    </citation>
    <scope>NUCLEOTIDE SEQUENCE [LARGE SCALE GENOMIC DNA]</scope>
    <source>
        <strain evidence="5 6">JPCC DA0580</strain>
    </source>
</reference>
<evidence type="ECO:0000256" key="3">
    <source>
        <dbReference type="ARBA" id="ARBA00023242"/>
    </source>
</evidence>
<comment type="subcellular location">
    <subcellularLocation>
        <location evidence="1">Nucleus</location>
    </subcellularLocation>
</comment>
<dbReference type="GO" id="GO:0003723">
    <property type="term" value="F:RNA binding"/>
    <property type="evidence" value="ECO:0007669"/>
    <property type="project" value="TreeGrafter"/>
</dbReference>
<comment type="caution">
    <text evidence="5">The sequence shown here is derived from an EMBL/GenBank/DDBJ whole genome shotgun (WGS) entry which is preliminary data.</text>
</comment>
<dbReference type="AlphaFoldDB" id="A0A1Z5KS64"/>
<dbReference type="PANTHER" id="PTHR13516:SF4">
    <property type="entry name" value="FI09323P"/>
    <property type="match status" value="1"/>
</dbReference>
<gene>
    <name evidence="5" type="ORF">FisN_20Lu265</name>
</gene>
<dbReference type="GO" id="GO:0005634">
    <property type="term" value="C:nucleus"/>
    <property type="evidence" value="ECO:0007669"/>
    <property type="project" value="UniProtKB-SubCell"/>
</dbReference>
<dbReference type="OrthoDB" id="424402at2759"/>
<keyword evidence="3" id="KW-0539">Nucleus</keyword>
<dbReference type="Gene3D" id="3.30.110.20">
    <property type="entry name" value="Alba-like domain"/>
    <property type="match status" value="1"/>
</dbReference>
<dbReference type="InterPro" id="IPR002775">
    <property type="entry name" value="DNA/RNA-bd_Alba-like"/>
</dbReference>
<proteinExistence type="inferred from homology"/>
<dbReference type="PANTHER" id="PTHR13516">
    <property type="entry name" value="RIBONUCLEASE P SUBUNIT P25"/>
    <property type="match status" value="1"/>
</dbReference>